<gene>
    <name evidence="3" type="primary">LOC101846007</name>
</gene>
<evidence type="ECO:0000313" key="2">
    <source>
        <dbReference type="Proteomes" id="UP000694888"/>
    </source>
</evidence>
<dbReference type="GeneID" id="101846007"/>
<keyword evidence="1" id="KW-1133">Transmembrane helix</keyword>
<sequence length="269" mass="30055">MAMVASSGTTASGPTVNPIIDVVFTVLIFGPVFVAGRSSPPTVDDLTNKICPSKTPRLCVPFGVCCRLDQYCDRKRTRDCKSCFPFSYEERQNETKLREWCRFEGQGNVSRMENLECLGACLHRFGIQKDPIEEDCSEDRPLFCSSTCCAKDEYCDWPKRSCEPCIPESLSTDSVKEWCAKESIRNHISCAAACKTNGACDSGDKQEETDIGQGWMIACTVLIIVFLMLLIYLVFKSCRGRNDSGQDAENITNVFGKTRFYRRAKTAAN</sequence>
<accession>A0ABM0JUK2</accession>
<keyword evidence="2" id="KW-1185">Reference proteome</keyword>
<evidence type="ECO:0000313" key="3">
    <source>
        <dbReference type="RefSeq" id="XP_005101842.2"/>
    </source>
</evidence>
<keyword evidence="1" id="KW-0812">Transmembrane</keyword>
<proteinExistence type="predicted"/>
<dbReference type="Proteomes" id="UP000694888">
    <property type="component" value="Unplaced"/>
</dbReference>
<organism evidence="2 3">
    <name type="scientific">Aplysia californica</name>
    <name type="common">California sea hare</name>
    <dbReference type="NCBI Taxonomy" id="6500"/>
    <lineage>
        <taxon>Eukaryota</taxon>
        <taxon>Metazoa</taxon>
        <taxon>Spiralia</taxon>
        <taxon>Lophotrochozoa</taxon>
        <taxon>Mollusca</taxon>
        <taxon>Gastropoda</taxon>
        <taxon>Heterobranchia</taxon>
        <taxon>Euthyneura</taxon>
        <taxon>Tectipleura</taxon>
        <taxon>Aplysiida</taxon>
        <taxon>Aplysioidea</taxon>
        <taxon>Aplysiidae</taxon>
        <taxon>Aplysia</taxon>
    </lineage>
</organism>
<feature type="transmembrane region" description="Helical" evidence="1">
    <location>
        <begin position="215"/>
        <end position="235"/>
    </location>
</feature>
<protein>
    <submittedName>
        <fullName evidence="3">Uncharacterized protein LOC101846007</fullName>
    </submittedName>
</protein>
<keyword evidence="1" id="KW-0472">Membrane</keyword>
<evidence type="ECO:0000256" key="1">
    <source>
        <dbReference type="SAM" id="Phobius"/>
    </source>
</evidence>
<name>A0ABM0JUK2_APLCA</name>
<reference evidence="3" key="1">
    <citation type="submission" date="2025-08" db="UniProtKB">
        <authorList>
            <consortium name="RefSeq"/>
        </authorList>
    </citation>
    <scope>IDENTIFICATION</scope>
</reference>
<dbReference type="RefSeq" id="XP_005101842.2">
    <property type="nucleotide sequence ID" value="XM_005101785.3"/>
</dbReference>